<sequence>MHKDYLGSILAISDEAGNKVEQRHYDAW</sequence>
<organism evidence="1 2">
    <name type="scientific">Bergeyella zoohelcum ATCC 43767</name>
    <dbReference type="NCBI Taxonomy" id="883096"/>
    <lineage>
        <taxon>Bacteria</taxon>
        <taxon>Pseudomonadati</taxon>
        <taxon>Bacteroidota</taxon>
        <taxon>Flavobacteriia</taxon>
        <taxon>Flavobacteriales</taxon>
        <taxon>Weeksellaceae</taxon>
        <taxon>Bergeyella</taxon>
    </lineage>
</organism>
<dbReference type="HOGENOM" id="CLU_3413671_0_0_10"/>
<gene>
    <name evidence="1" type="ORF">HMPREF9699_00530</name>
</gene>
<dbReference type="STRING" id="883096.HMPREF9699_00530"/>
<feature type="non-terminal residue" evidence="1">
    <location>
        <position position="28"/>
    </location>
</feature>
<evidence type="ECO:0000313" key="1">
    <source>
        <dbReference type="EMBL" id="EKB58780.1"/>
    </source>
</evidence>
<accession>K1LPE7</accession>
<dbReference type="Proteomes" id="UP000006085">
    <property type="component" value="Unassembled WGS sequence"/>
</dbReference>
<evidence type="ECO:0000313" key="2">
    <source>
        <dbReference type="Proteomes" id="UP000006085"/>
    </source>
</evidence>
<reference evidence="1 2" key="1">
    <citation type="submission" date="2012-07" db="EMBL/GenBank/DDBJ databases">
        <title>The Genome Sequence of Bergeyella zoohelcum ATCC 43767.</title>
        <authorList>
            <consortium name="The Broad Institute Genome Sequencing Platform"/>
            <person name="Earl A."/>
            <person name="Ward D."/>
            <person name="Feldgarden M."/>
            <person name="Gevers D."/>
            <person name="Huys G."/>
            <person name="Walker B."/>
            <person name="Young S.K."/>
            <person name="Zeng Q."/>
            <person name="Gargeya S."/>
            <person name="Fitzgerald M."/>
            <person name="Haas B."/>
            <person name="Abouelleil A."/>
            <person name="Alvarado L."/>
            <person name="Arachchi H.M."/>
            <person name="Berlin A.M."/>
            <person name="Chapman S.B."/>
            <person name="Goldberg J."/>
            <person name="Griggs A."/>
            <person name="Gujja S."/>
            <person name="Hansen M."/>
            <person name="Howarth C."/>
            <person name="Imamovic A."/>
            <person name="Larimer J."/>
            <person name="McCowen C."/>
            <person name="Montmayeur A."/>
            <person name="Murphy C."/>
            <person name="Neiman D."/>
            <person name="Pearson M."/>
            <person name="Priest M."/>
            <person name="Roberts A."/>
            <person name="Saif S."/>
            <person name="Shea T."/>
            <person name="Sisk P."/>
            <person name="Sykes S."/>
            <person name="Wortman J."/>
            <person name="Nusbaum C."/>
            <person name="Birren B."/>
        </authorList>
    </citation>
    <scope>NUCLEOTIDE SEQUENCE [LARGE SCALE GENOMIC DNA]</scope>
    <source>
        <strain evidence="1 2">ATCC 43767</strain>
    </source>
</reference>
<dbReference type="EMBL" id="AGYA01000010">
    <property type="protein sequence ID" value="EKB58780.1"/>
    <property type="molecule type" value="Genomic_DNA"/>
</dbReference>
<dbReference type="Gene3D" id="2.180.10.10">
    <property type="entry name" value="RHS repeat-associated core"/>
    <property type="match status" value="1"/>
</dbReference>
<evidence type="ECO:0008006" key="3">
    <source>
        <dbReference type="Google" id="ProtNLM"/>
    </source>
</evidence>
<keyword evidence="2" id="KW-1185">Reference proteome</keyword>
<name>K1LPE7_9FLAO</name>
<protein>
    <recommendedName>
        <fullName evidence="3">RHS repeat-associated core domain-containing protein</fullName>
    </recommendedName>
</protein>
<comment type="caution">
    <text evidence="1">The sequence shown here is derived from an EMBL/GenBank/DDBJ whole genome shotgun (WGS) entry which is preliminary data.</text>
</comment>
<proteinExistence type="predicted"/>
<dbReference type="AlphaFoldDB" id="K1LPE7"/>